<dbReference type="EMBL" id="JADBGQ010000004">
    <property type="protein sequence ID" value="KAG5400387.1"/>
    <property type="molecule type" value="Genomic_DNA"/>
</dbReference>
<dbReference type="Proteomes" id="UP000823674">
    <property type="component" value="Chromosome A04"/>
</dbReference>
<protein>
    <submittedName>
        <fullName evidence="2">Uncharacterized protein</fullName>
    </submittedName>
</protein>
<name>A0ABQ7MNW8_BRACM</name>
<accession>A0ABQ7MNW8</accession>
<evidence type="ECO:0000313" key="2">
    <source>
        <dbReference type="EMBL" id="KAG5400387.1"/>
    </source>
</evidence>
<reference evidence="2 3" key="1">
    <citation type="submission" date="2021-03" db="EMBL/GenBank/DDBJ databases">
        <authorList>
            <person name="King G.J."/>
            <person name="Bancroft I."/>
            <person name="Baten A."/>
            <person name="Bloomfield J."/>
            <person name="Borpatragohain P."/>
            <person name="He Z."/>
            <person name="Irish N."/>
            <person name="Irwin J."/>
            <person name="Liu K."/>
            <person name="Mauleon R.P."/>
            <person name="Moore J."/>
            <person name="Morris R."/>
            <person name="Ostergaard L."/>
            <person name="Wang B."/>
            <person name="Wells R."/>
        </authorList>
    </citation>
    <scope>NUCLEOTIDE SEQUENCE [LARGE SCALE GENOMIC DNA]</scope>
    <source>
        <strain evidence="2">R-o-18</strain>
        <tissue evidence="2">Leaf</tissue>
    </source>
</reference>
<feature type="region of interest" description="Disordered" evidence="1">
    <location>
        <begin position="27"/>
        <end position="70"/>
    </location>
</feature>
<keyword evidence="3" id="KW-1185">Reference proteome</keyword>
<feature type="compositionally biased region" description="Acidic residues" evidence="1">
    <location>
        <begin position="43"/>
        <end position="53"/>
    </location>
</feature>
<proteinExistence type="predicted"/>
<evidence type="ECO:0000313" key="3">
    <source>
        <dbReference type="Proteomes" id="UP000823674"/>
    </source>
</evidence>
<feature type="compositionally biased region" description="Basic and acidic residues" evidence="1">
    <location>
        <begin position="54"/>
        <end position="70"/>
    </location>
</feature>
<comment type="caution">
    <text evidence="2">The sequence shown here is derived from an EMBL/GenBank/DDBJ whole genome shotgun (WGS) entry which is preliminary data.</text>
</comment>
<sequence length="70" mass="7592">MEPINVLMDAAVVVEATYDSELRKSDIPQAFPALPVSRSGESQDNEAEDDDDEKSTASDEDNKGEDTTSD</sequence>
<organism evidence="2 3">
    <name type="scientific">Brassica rapa subsp. trilocularis</name>
    <dbReference type="NCBI Taxonomy" id="1813537"/>
    <lineage>
        <taxon>Eukaryota</taxon>
        <taxon>Viridiplantae</taxon>
        <taxon>Streptophyta</taxon>
        <taxon>Embryophyta</taxon>
        <taxon>Tracheophyta</taxon>
        <taxon>Spermatophyta</taxon>
        <taxon>Magnoliopsida</taxon>
        <taxon>eudicotyledons</taxon>
        <taxon>Gunneridae</taxon>
        <taxon>Pentapetalae</taxon>
        <taxon>rosids</taxon>
        <taxon>malvids</taxon>
        <taxon>Brassicales</taxon>
        <taxon>Brassicaceae</taxon>
        <taxon>Brassiceae</taxon>
        <taxon>Brassica</taxon>
    </lineage>
</organism>
<gene>
    <name evidence="2" type="primary">A04p011220.1_BraROA</name>
    <name evidence="2" type="ORF">IGI04_014994</name>
</gene>
<evidence type="ECO:0000256" key="1">
    <source>
        <dbReference type="SAM" id="MobiDB-lite"/>
    </source>
</evidence>